<gene>
    <name evidence="1" type="ORF">ATO7_10672</name>
</gene>
<dbReference type="Gene3D" id="2.60.320.10">
    <property type="entry name" value="N-utilization substance G protein NusG, insert domain"/>
    <property type="match status" value="1"/>
</dbReference>
<organism evidence="1 2">
    <name type="scientific">Oceanococcus atlanticus</name>
    <dbReference type="NCBI Taxonomy" id="1317117"/>
    <lineage>
        <taxon>Bacteria</taxon>
        <taxon>Pseudomonadati</taxon>
        <taxon>Pseudomonadota</taxon>
        <taxon>Gammaproteobacteria</taxon>
        <taxon>Chromatiales</taxon>
        <taxon>Oceanococcaceae</taxon>
        <taxon>Oceanococcus</taxon>
    </lineage>
</organism>
<comment type="caution">
    <text evidence="1">The sequence shown here is derived from an EMBL/GenBank/DDBJ whole genome shotgun (WGS) entry which is preliminary data.</text>
</comment>
<accession>A0A1Y1SES8</accession>
<sequence length="118" mass="12822">MTHADRILLLLLLVAVGALFRVYWTPPKPATQAVLTGPQQRLNLNLDENTQVHIHGPLGDSVLEVVDGGVRFVSSPCRHQICVRSGWHRSAGAVAACVPNRISLVLSGGEREFDAISY</sequence>
<dbReference type="Proteomes" id="UP000192342">
    <property type="component" value="Unassembled WGS sequence"/>
</dbReference>
<dbReference type="CDD" id="cd09910">
    <property type="entry name" value="NGN-insert_like"/>
    <property type="match status" value="1"/>
</dbReference>
<dbReference type="InterPro" id="IPR038690">
    <property type="entry name" value="NusG_2_sf"/>
</dbReference>
<evidence type="ECO:0000313" key="2">
    <source>
        <dbReference type="Proteomes" id="UP000192342"/>
    </source>
</evidence>
<name>A0A1Y1SES8_9GAMM</name>
<dbReference type="OrthoDB" id="47603at2"/>
<dbReference type="AlphaFoldDB" id="A0A1Y1SES8"/>
<dbReference type="RefSeq" id="WP_083561728.1">
    <property type="nucleotide sequence ID" value="NZ_AQQV01000002.1"/>
</dbReference>
<protein>
    <submittedName>
        <fullName evidence="1">Uncharacterized protein</fullName>
    </submittedName>
</protein>
<dbReference type="STRING" id="1317117.ATO7_10672"/>
<proteinExistence type="predicted"/>
<dbReference type="Pfam" id="PF07009">
    <property type="entry name" value="NusG_II"/>
    <property type="match status" value="1"/>
</dbReference>
<dbReference type="EMBL" id="AQQV01000002">
    <property type="protein sequence ID" value="ORE87500.1"/>
    <property type="molecule type" value="Genomic_DNA"/>
</dbReference>
<evidence type="ECO:0000313" key="1">
    <source>
        <dbReference type="EMBL" id="ORE87500.1"/>
    </source>
</evidence>
<keyword evidence="2" id="KW-1185">Reference proteome</keyword>
<reference evidence="1 2" key="1">
    <citation type="submission" date="2013-04" db="EMBL/GenBank/DDBJ databases">
        <title>Oceanococcus atlanticus 22II-S10r2 Genome Sequencing.</title>
        <authorList>
            <person name="Lai Q."/>
            <person name="Li G."/>
            <person name="Shao Z."/>
        </authorList>
    </citation>
    <scope>NUCLEOTIDE SEQUENCE [LARGE SCALE GENOMIC DNA]</scope>
    <source>
        <strain evidence="1 2">22II-S10r2</strain>
    </source>
</reference>